<dbReference type="EMBL" id="BAAAOG010000003">
    <property type="protein sequence ID" value="GAA1958566.1"/>
    <property type="molecule type" value="Genomic_DNA"/>
</dbReference>
<feature type="region of interest" description="Disordered" evidence="1">
    <location>
        <begin position="52"/>
        <end position="76"/>
    </location>
</feature>
<keyword evidence="3" id="KW-1185">Reference proteome</keyword>
<dbReference type="Proteomes" id="UP001499933">
    <property type="component" value="Unassembled WGS sequence"/>
</dbReference>
<feature type="compositionally biased region" description="Low complexity" evidence="1">
    <location>
        <begin position="52"/>
        <end position="62"/>
    </location>
</feature>
<name>A0ABN2QUW5_9MICO</name>
<feature type="compositionally biased region" description="Acidic residues" evidence="1">
    <location>
        <begin position="65"/>
        <end position="75"/>
    </location>
</feature>
<accession>A0ABN2QUW5</accession>
<evidence type="ECO:0000313" key="3">
    <source>
        <dbReference type="Proteomes" id="UP001499933"/>
    </source>
</evidence>
<evidence type="ECO:0000313" key="2">
    <source>
        <dbReference type="EMBL" id="GAA1958566.1"/>
    </source>
</evidence>
<evidence type="ECO:0000256" key="1">
    <source>
        <dbReference type="SAM" id="MobiDB-lite"/>
    </source>
</evidence>
<proteinExistence type="predicted"/>
<gene>
    <name evidence="2" type="ORF">GCM10009776_21160</name>
</gene>
<reference evidence="2 3" key="1">
    <citation type="journal article" date="2019" name="Int. J. Syst. Evol. Microbiol.">
        <title>The Global Catalogue of Microorganisms (GCM) 10K type strain sequencing project: providing services to taxonomists for standard genome sequencing and annotation.</title>
        <authorList>
            <consortium name="The Broad Institute Genomics Platform"/>
            <consortium name="The Broad Institute Genome Sequencing Center for Infectious Disease"/>
            <person name="Wu L."/>
            <person name="Ma J."/>
        </authorList>
    </citation>
    <scope>NUCLEOTIDE SEQUENCE [LARGE SCALE GENOMIC DNA]</scope>
    <source>
        <strain evidence="2 3">JCM 14901</strain>
    </source>
</reference>
<protein>
    <submittedName>
        <fullName evidence="2">Uncharacterized protein</fullName>
    </submittedName>
</protein>
<comment type="caution">
    <text evidence="2">The sequence shown here is derived from an EMBL/GenBank/DDBJ whole genome shotgun (WGS) entry which is preliminary data.</text>
</comment>
<sequence>MTLAAMGIDEIWAELAPETRDWLVANNGDAIPADIAAEIDGAVDAVVADDVWASDSESPGADAADHDEPDDGDDELGARYLTDEAVDWIEELANEDDIE</sequence>
<organism evidence="2 3">
    <name type="scientific">Microbacterium deminutum</name>
    <dbReference type="NCBI Taxonomy" id="344164"/>
    <lineage>
        <taxon>Bacteria</taxon>
        <taxon>Bacillati</taxon>
        <taxon>Actinomycetota</taxon>
        <taxon>Actinomycetes</taxon>
        <taxon>Micrococcales</taxon>
        <taxon>Microbacteriaceae</taxon>
        <taxon>Microbacterium</taxon>
    </lineage>
</organism>